<reference key="1">
    <citation type="journal article" date="1995" name="Eur. J. Biochem.">
        <title>Valyl-tRNA synthetase from Artemia. Purification and association with elongation factor 1.</title>
        <authorList>
            <person name="Brandsma M."/>
            <person name="Kerjan P."/>
            <person name="Dijk J."/>
            <person name="Janssen G.M."/>
            <person name="Moller W."/>
        </authorList>
    </citation>
    <scope>PROTEIN SEQUENCE</scope>
</reference>
<organism>
    <name type="scientific">Artemia</name>
    <name type="common">brine shrimps</name>
    <dbReference type="NCBI Taxonomy" id="6660"/>
    <lineage>
        <taxon>Eukaryota</taxon>
        <taxon>Metazoa</taxon>
        <taxon>Ecdysozoa</taxon>
        <taxon>Arthropoda</taxon>
        <taxon>Crustacea</taxon>
        <taxon>Branchiopoda</taxon>
        <taxon>Anostraca</taxon>
        <taxon>Artemiidae</taxon>
    </lineage>
</organism>
<sequence length="17" mass="1806">MVIPPFNVTGSLHSGHL</sequence>
<name>Q9TWF6_9CRUS</name>
<proteinExistence type="evidence at protein level"/>
<protein>
    <submittedName>
        <fullName>Valyl-tRNA synthetase</fullName>
    </submittedName>
</protein>
<keyword id="KW-0903">Direct protein sequencing</keyword>
<accession>Q9TWF6</accession>
<dbReference type="AlphaFoldDB" id="Q9TWF6"/>